<proteinExistence type="predicted"/>
<reference evidence="1" key="1">
    <citation type="journal article" date="2014" name="Int. J. Syst. Evol. Microbiol.">
        <title>Complete genome sequence of Corynebacterium casei LMG S-19264T (=DSM 44701T), isolated from a smear-ripened cheese.</title>
        <authorList>
            <consortium name="US DOE Joint Genome Institute (JGI-PGF)"/>
            <person name="Walter F."/>
            <person name="Albersmeier A."/>
            <person name="Kalinowski J."/>
            <person name="Ruckert C."/>
        </authorList>
    </citation>
    <scope>NUCLEOTIDE SEQUENCE</scope>
    <source>
        <strain evidence="1">JCM 17820</strain>
    </source>
</reference>
<dbReference type="Gene3D" id="1.10.10.10">
    <property type="entry name" value="Winged helix-like DNA-binding domain superfamily/Winged helix DNA-binding domain"/>
    <property type="match status" value="1"/>
</dbReference>
<accession>A0A830GSF2</accession>
<sequence>MLTVLACIVTLVSATTDSPGMLDPTDLREVDRYLLGYLTEGRVTPTYARKRLIDDVEEYSRGYVQQRLKRLEEHSHVTNLLDTGLYELVDDPREGGDDDG</sequence>
<dbReference type="AlphaFoldDB" id="A0A830GSF2"/>
<protein>
    <submittedName>
        <fullName evidence="1">Uncharacterized protein</fullName>
    </submittedName>
</protein>
<dbReference type="EMBL" id="BMOU01000008">
    <property type="protein sequence ID" value="GGO03765.1"/>
    <property type="molecule type" value="Genomic_DNA"/>
</dbReference>
<dbReference type="Proteomes" id="UP000605784">
    <property type="component" value="Unassembled WGS sequence"/>
</dbReference>
<reference evidence="1" key="2">
    <citation type="submission" date="2020-09" db="EMBL/GenBank/DDBJ databases">
        <authorList>
            <person name="Sun Q."/>
            <person name="Ohkuma M."/>
        </authorList>
    </citation>
    <scope>NUCLEOTIDE SEQUENCE</scope>
    <source>
        <strain evidence="1">JCM 17820</strain>
    </source>
</reference>
<comment type="caution">
    <text evidence="1">The sequence shown here is derived from an EMBL/GenBank/DDBJ whole genome shotgun (WGS) entry which is preliminary data.</text>
</comment>
<evidence type="ECO:0000313" key="2">
    <source>
        <dbReference type="Proteomes" id="UP000605784"/>
    </source>
</evidence>
<dbReference type="RefSeq" id="WP_229783191.1">
    <property type="nucleotide sequence ID" value="NZ_BMOU01000008.1"/>
</dbReference>
<name>A0A830GSF2_9EURY</name>
<organism evidence="1 2">
    <name type="scientific">Haloarcula pellucida</name>
    <dbReference type="NCBI Taxonomy" id="1427151"/>
    <lineage>
        <taxon>Archaea</taxon>
        <taxon>Methanobacteriati</taxon>
        <taxon>Methanobacteriota</taxon>
        <taxon>Stenosarchaea group</taxon>
        <taxon>Halobacteria</taxon>
        <taxon>Halobacteriales</taxon>
        <taxon>Haloarculaceae</taxon>
        <taxon>Haloarcula</taxon>
    </lineage>
</organism>
<evidence type="ECO:0000313" key="1">
    <source>
        <dbReference type="EMBL" id="GGO03765.1"/>
    </source>
</evidence>
<keyword evidence="2" id="KW-1185">Reference proteome</keyword>
<gene>
    <name evidence="1" type="ORF">GCM10009030_39790</name>
</gene>
<dbReference type="InterPro" id="IPR036388">
    <property type="entry name" value="WH-like_DNA-bd_sf"/>
</dbReference>